<gene>
    <name evidence="3" type="ORF">MNBD_GAMMA12-482</name>
</gene>
<dbReference type="CDD" id="cd01310">
    <property type="entry name" value="TatD_DNAse"/>
    <property type="match status" value="1"/>
</dbReference>
<keyword evidence="2 3" id="KW-0378">Hydrolase</keyword>
<dbReference type="InterPro" id="IPR018228">
    <property type="entry name" value="DNase_TatD-rel_CS"/>
</dbReference>
<evidence type="ECO:0000313" key="3">
    <source>
        <dbReference type="EMBL" id="VAW79352.1"/>
    </source>
</evidence>
<dbReference type="PANTHER" id="PTHR46124:SF2">
    <property type="entry name" value="D-AMINOACYL-TRNA DEACYLASE"/>
    <property type="match status" value="1"/>
</dbReference>
<dbReference type="PANTHER" id="PTHR46124">
    <property type="entry name" value="D-AMINOACYL-TRNA DEACYLASE"/>
    <property type="match status" value="1"/>
</dbReference>
<dbReference type="SUPFAM" id="SSF51556">
    <property type="entry name" value="Metallo-dependent hydrolases"/>
    <property type="match status" value="1"/>
</dbReference>
<dbReference type="Gene3D" id="3.20.20.140">
    <property type="entry name" value="Metal-dependent hydrolases"/>
    <property type="match status" value="1"/>
</dbReference>
<dbReference type="PIRSF" id="PIRSF005902">
    <property type="entry name" value="DNase_TatD"/>
    <property type="match status" value="1"/>
</dbReference>
<sequence length="261" mass="29487">MTNNTFIDTHCHLDSQQFNTDIDQVISNAKQINIKALINIGVDVDTNRSSFELAHKYTDYIFNTVGAHPANSEEITDSHLQKILEQLEEYSPVAVGEIGLDYYHSSDRKRQWKILELMIAQAKNINKPIIIHNREADDDMLSILAEHAPFKSGIIIHSYLSGPAYVDKFLEQGCHFGIGGPMTFKSGKSHREAILQIPWTHLMLETDAPWLTPHPHRGSRNEPAYVAFVAQAIAELKDSELKFVCQTTTENALKFFNLKGV</sequence>
<dbReference type="FunFam" id="3.20.20.140:FF:000005">
    <property type="entry name" value="TatD family hydrolase"/>
    <property type="match status" value="1"/>
</dbReference>
<accession>A0A3B0YVJ6</accession>
<dbReference type="Pfam" id="PF01026">
    <property type="entry name" value="TatD_DNase"/>
    <property type="match status" value="1"/>
</dbReference>
<protein>
    <submittedName>
        <fullName evidence="3">Uncharacterized metal-dependent hydrolase YcfH</fullName>
    </submittedName>
</protein>
<dbReference type="InterPro" id="IPR001130">
    <property type="entry name" value="TatD-like"/>
</dbReference>
<dbReference type="PROSITE" id="PS01090">
    <property type="entry name" value="TATD_2"/>
    <property type="match status" value="1"/>
</dbReference>
<evidence type="ECO:0000256" key="2">
    <source>
        <dbReference type="ARBA" id="ARBA00022801"/>
    </source>
</evidence>
<keyword evidence="1" id="KW-0479">Metal-binding</keyword>
<name>A0A3B0YVJ6_9ZZZZ</name>
<dbReference type="AlphaFoldDB" id="A0A3B0YVJ6"/>
<dbReference type="InterPro" id="IPR015991">
    <property type="entry name" value="TatD/YcfH-like"/>
</dbReference>
<dbReference type="InterPro" id="IPR032466">
    <property type="entry name" value="Metal_Hydrolase"/>
</dbReference>
<dbReference type="GO" id="GO:0016788">
    <property type="term" value="F:hydrolase activity, acting on ester bonds"/>
    <property type="evidence" value="ECO:0007669"/>
    <property type="project" value="InterPro"/>
</dbReference>
<dbReference type="PROSITE" id="PS01091">
    <property type="entry name" value="TATD_3"/>
    <property type="match status" value="1"/>
</dbReference>
<proteinExistence type="predicted"/>
<dbReference type="GO" id="GO:0046872">
    <property type="term" value="F:metal ion binding"/>
    <property type="evidence" value="ECO:0007669"/>
    <property type="project" value="UniProtKB-KW"/>
</dbReference>
<dbReference type="PROSITE" id="PS01137">
    <property type="entry name" value="TATD_1"/>
    <property type="match status" value="1"/>
</dbReference>
<evidence type="ECO:0000256" key="1">
    <source>
        <dbReference type="ARBA" id="ARBA00022723"/>
    </source>
</evidence>
<dbReference type="NCBIfam" id="TIGR00010">
    <property type="entry name" value="YchF/TatD family DNA exonuclease"/>
    <property type="match status" value="1"/>
</dbReference>
<dbReference type="GO" id="GO:0004536">
    <property type="term" value="F:DNA nuclease activity"/>
    <property type="evidence" value="ECO:0007669"/>
    <property type="project" value="InterPro"/>
</dbReference>
<reference evidence="3" key="1">
    <citation type="submission" date="2018-06" db="EMBL/GenBank/DDBJ databases">
        <authorList>
            <person name="Zhirakovskaya E."/>
        </authorList>
    </citation>
    <scope>NUCLEOTIDE SEQUENCE</scope>
</reference>
<organism evidence="3">
    <name type="scientific">hydrothermal vent metagenome</name>
    <dbReference type="NCBI Taxonomy" id="652676"/>
    <lineage>
        <taxon>unclassified sequences</taxon>
        <taxon>metagenomes</taxon>
        <taxon>ecological metagenomes</taxon>
    </lineage>
</organism>
<dbReference type="EMBL" id="UOFL01000171">
    <property type="protein sequence ID" value="VAW79352.1"/>
    <property type="molecule type" value="Genomic_DNA"/>
</dbReference>